<dbReference type="InterPro" id="IPR000794">
    <property type="entry name" value="Beta-ketoacyl_synthase"/>
</dbReference>
<dbReference type="GO" id="GO:0006633">
    <property type="term" value="P:fatty acid biosynthetic process"/>
    <property type="evidence" value="ECO:0007669"/>
    <property type="project" value="TreeGrafter"/>
</dbReference>
<proteinExistence type="inferred from homology"/>
<dbReference type="InterPro" id="IPR014031">
    <property type="entry name" value="Ketoacyl_synth_C"/>
</dbReference>
<dbReference type="PROSITE" id="PS52004">
    <property type="entry name" value="KS3_2"/>
    <property type="match status" value="1"/>
</dbReference>
<dbReference type="Gene3D" id="3.40.47.10">
    <property type="match status" value="1"/>
</dbReference>
<dbReference type="InterPro" id="IPR014030">
    <property type="entry name" value="Ketoacyl_synth_N"/>
</dbReference>
<feature type="non-terminal residue" evidence="4">
    <location>
        <position position="1"/>
    </location>
</feature>
<dbReference type="AlphaFoldDB" id="X1PCS7"/>
<evidence type="ECO:0000256" key="2">
    <source>
        <dbReference type="ARBA" id="ARBA00022679"/>
    </source>
</evidence>
<name>X1PCS7_9ZZZZ</name>
<dbReference type="SUPFAM" id="SSF53901">
    <property type="entry name" value="Thiolase-like"/>
    <property type="match status" value="1"/>
</dbReference>
<protein>
    <recommendedName>
        <fullName evidence="3">Ketosynthase family 3 (KS3) domain-containing protein</fullName>
    </recommendedName>
</protein>
<dbReference type="PANTHER" id="PTHR11712:SF336">
    <property type="entry name" value="3-OXOACYL-[ACYL-CARRIER-PROTEIN] SYNTHASE, MITOCHONDRIAL"/>
    <property type="match status" value="1"/>
</dbReference>
<dbReference type="CDD" id="cd00834">
    <property type="entry name" value="KAS_I_II"/>
    <property type="match status" value="1"/>
</dbReference>
<dbReference type="GO" id="GO:0005829">
    <property type="term" value="C:cytosol"/>
    <property type="evidence" value="ECO:0007669"/>
    <property type="project" value="TreeGrafter"/>
</dbReference>
<dbReference type="InterPro" id="IPR020841">
    <property type="entry name" value="PKS_Beta-ketoAc_synthase_dom"/>
</dbReference>
<evidence type="ECO:0000256" key="1">
    <source>
        <dbReference type="ARBA" id="ARBA00008467"/>
    </source>
</evidence>
<dbReference type="EMBL" id="BARV01033805">
    <property type="protein sequence ID" value="GAI54107.1"/>
    <property type="molecule type" value="Genomic_DNA"/>
</dbReference>
<accession>X1PCS7</accession>
<evidence type="ECO:0000313" key="4">
    <source>
        <dbReference type="EMBL" id="GAI54107.1"/>
    </source>
</evidence>
<dbReference type="GO" id="GO:0004315">
    <property type="term" value="F:3-oxoacyl-[acyl-carrier-protein] synthase activity"/>
    <property type="evidence" value="ECO:0007669"/>
    <property type="project" value="TreeGrafter"/>
</dbReference>
<reference evidence="4" key="1">
    <citation type="journal article" date="2014" name="Front. Microbiol.">
        <title>High frequency of phylogenetically diverse reductive dehalogenase-homologous genes in deep subseafloor sedimentary metagenomes.</title>
        <authorList>
            <person name="Kawai M."/>
            <person name="Futagami T."/>
            <person name="Toyoda A."/>
            <person name="Takaki Y."/>
            <person name="Nishi S."/>
            <person name="Hori S."/>
            <person name="Arai W."/>
            <person name="Tsubouchi T."/>
            <person name="Morono Y."/>
            <person name="Uchiyama I."/>
            <person name="Ito T."/>
            <person name="Fujiyama A."/>
            <person name="Inagaki F."/>
            <person name="Takami H."/>
        </authorList>
    </citation>
    <scope>NUCLEOTIDE SEQUENCE</scope>
    <source>
        <strain evidence="4">Expedition CK06-06</strain>
    </source>
</reference>
<dbReference type="PANTHER" id="PTHR11712">
    <property type="entry name" value="POLYKETIDE SYNTHASE-RELATED"/>
    <property type="match status" value="1"/>
</dbReference>
<comment type="similarity">
    <text evidence="1">Belongs to the thiolase-like superfamily. Beta-ketoacyl-ACP synthases family.</text>
</comment>
<organism evidence="4">
    <name type="scientific">marine sediment metagenome</name>
    <dbReference type="NCBI Taxonomy" id="412755"/>
    <lineage>
        <taxon>unclassified sequences</taxon>
        <taxon>metagenomes</taxon>
        <taxon>ecological metagenomes</taxon>
    </lineage>
</organism>
<sequence length="184" mass="19441">IIKHGDVPVMLAGGTESIINPVGITAFNALKAISTRNDAPQLASRPFDAERDGFVISEGACVLILENLEHAQKRGANILAEISAYAATADSYHVTQPLEKGEGAAKAMQRTLNKAGITPTEVDYINAHGTSTQLNDAMETRALKTVFGDYAYRVPISSTKSMLGHLIGGAGAAEALICIMVINF</sequence>
<comment type="caution">
    <text evidence="4">The sequence shown here is derived from an EMBL/GenBank/DDBJ whole genome shotgun (WGS) entry which is preliminary data.</text>
</comment>
<keyword evidence="2" id="KW-0808">Transferase</keyword>
<dbReference type="SMART" id="SM00825">
    <property type="entry name" value="PKS_KS"/>
    <property type="match status" value="1"/>
</dbReference>
<dbReference type="InterPro" id="IPR016039">
    <property type="entry name" value="Thiolase-like"/>
</dbReference>
<evidence type="ECO:0000259" key="3">
    <source>
        <dbReference type="PROSITE" id="PS52004"/>
    </source>
</evidence>
<gene>
    <name evidence="4" type="ORF">S06H3_53072</name>
</gene>
<dbReference type="Pfam" id="PF02801">
    <property type="entry name" value="Ketoacyl-synt_C"/>
    <property type="match status" value="1"/>
</dbReference>
<feature type="domain" description="Ketosynthase family 3 (KS3)" evidence="3">
    <location>
        <begin position="1"/>
        <end position="184"/>
    </location>
</feature>
<dbReference type="Pfam" id="PF00109">
    <property type="entry name" value="ketoacyl-synt"/>
    <property type="match status" value="1"/>
</dbReference>